<feature type="region of interest" description="Disordered" evidence="1">
    <location>
        <begin position="573"/>
        <end position="604"/>
    </location>
</feature>
<dbReference type="EMBL" id="JAKEKT020000005">
    <property type="protein sequence ID" value="KAL1649987.1"/>
    <property type="molecule type" value="Genomic_DNA"/>
</dbReference>
<gene>
    <name evidence="2" type="ORF">SLS58_001363</name>
</gene>
<evidence type="ECO:0000313" key="3">
    <source>
        <dbReference type="Proteomes" id="UP001521184"/>
    </source>
</evidence>
<accession>A0ABR3U2M0</accession>
<feature type="compositionally biased region" description="Low complexity" evidence="1">
    <location>
        <begin position="573"/>
        <end position="582"/>
    </location>
</feature>
<feature type="compositionally biased region" description="Pro residues" evidence="1">
    <location>
        <begin position="583"/>
        <end position="596"/>
    </location>
</feature>
<feature type="region of interest" description="Disordered" evidence="1">
    <location>
        <begin position="487"/>
        <end position="521"/>
    </location>
</feature>
<organism evidence="2 3">
    <name type="scientific">Diplodia intermedia</name>
    <dbReference type="NCBI Taxonomy" id="856260"/>
    <lineage>
        <taxon>Eukaryota</taxon>
        <taxon>Fungi</taxon>
        <taxon>Dikarya</taxon>
        <taxon>Ascomycota</taxon>
        <taxon>Pezizomycotina</taxon>
        <taxon>Dothideomycetes</taxon>
        <taxon>Dothideomycetes incertae sedis</taxon>
        <taxon>Botryosphaeriales</taxon>
        <taxon>Botryosphaeriaceae</taxon>
        <taxon>Diplodia</taxon>
    </lineage>
</organism>
<evidence type="ECO:0000256" key="1">
    <source>
        <dbReference type="SAM" id="MobiDB-lite"/>
    </source>
</evidence>
<sequence>MGPSLLGVSRELRDLIWEFCLTTPRPPPSLPSGDRTDNPEWDQRYFFCANEDERMIGYPHRTPHLECMPLLQTNRQVNAEVHETIARLYSQRRMDCALQLTIYREKYFLLDWLCLPVNSLHYDNLNINFRLVEPPVWRVDDESGEPEQSMLETFYPDRYPRVLWCYFYILQRFLERGPGFRSHPEFHITQAPPRTRSLRRLIIDISTKVYPTSSSLPTALPEKAYRGLGLRNHKPTSFDEWHDFYAGGMIDPTYYAEQARFLTEEWIFSSKLQSQARMAFESYEHIQLRIDGKPVPGAEWDLRTLAGSAYRCPNGVRCAVLDHNTAMPARKLYGRLVDAGVTAKQNPVDQTDPTEESCLLLLLPRELRDLVWECSLLSAHAPPPLSSPANIASSYRQYDSWGEEANHYPRRTLVNSTALLCCNRQINAEVSDAIARLRAQRRLACSLRILLRNEKHLFIDWTCVPAVATHYDAVHVDFKIVGKPQPAGGASSRGLPMKTLHPSALPGHPLSRPRAPSSAGTPWTSLLYERKDRDFSFHRHLFKLLARLRNYGPPFLGDPVIFSAITAPANTTTTAATPVTSSPTPPRNPPKQQPPPTRRRTPATPTTFTLLTINVLTPPTSHTVPTAFRPPLYPWLISGAGGVAAASSLPPS</sequence>
<reference evidence="2 3" key="1">
    <citation type="journal article" date="2023" name="Plant Dis.">
        <title>First Report of Diplodia intermedia Causing Canker and Dieback Diseases on Apple Trees in Canada.</title>
        <authorList>
            <person name="Ellouze W."/>
            <person name="Ilyukhin E."/>
            <person name="Sulman M."/>
            <person name="Ali S."/>
        </authorList>
    </citation>
    <scope>NUCLEOTIDE SEQUENCE [LARGE SCALE GENOMIC DNA]</scope>
    <source>
        <strain evidence="2 3">M45-28</strain>
    </source>
</reference>
<protein>
    <submittedName>
        <fullName evidence="2">Uncharacterized protein</fullName>
    </submittedName>
</protein>
<keyword evidence="3" id="KW-1185">Reference proteome</keyword>
<name>A0ABR3U2M0_9PEZI</name>
<comment type="caution">
    <text evidence="2">The sequence shown here is derived from an EMBL/GenBank/DDBJ whole genome shotgun (WGS) entry which is preliminary data.</text>
</comment>
<proteinExistence type="predicted"/>
<evidence type="ECO:0000313" key="2">
    <source>
        <dbReference type="EMBL" id="KAL1649987.1"/>
    </source>
</evidence>
<dbReference type="Proteomes" id="UP001521184">
    <property type="component" value="Unassembled WGS sequence"/>
</dbReference>